<accession>A0AA88H7Z8</accession>
<proteinExistence type="predicted"/>
<evidence type="ECO:0000313" key="1">
    <source>
        <dbReference type="EMBL" id="KAG2393917.1"/>
    </source>
</evidence>
<dbReference type="RefSeq" id="XP_044555811.1">
    <property type="nucleotide sequence ID" value="XM_044693236.1"/>
</dbReference>
<name>A0AA88H7Z8_NAELO</name>
<sequence>MIASTNSTRDDHGPTSIEQTPFFIDDEYKLRMARGEEEEEDKPDDVDNVFNYGRLLSDTSKMYQLKNYYAGASNGFVRVYTAEGHKYWLAQAMTTHRAPDFKVHFSVDIDDVPKAFDILAKHFFLSRCKFGMKAYMLKDWKEKHSSEILEYSDDTASELSVERSSVENSILLNVKSEDQPRVSSLSIDSGWPEHMKGREITVYIYRYYDLEKQHTIREYGEGGIFKEYPVHIKTEHNPYYKSHFMEYQHMHPFEMFELEKKHEEPLIFFRKWIQVAEELLENAGVRNNGCAFGDVPLGGKYASFRNETFVPLKSRGKELLLNQKEFQTVSVDDYFMYPPNDCGWNASGNDDAPLVYEALRFNEVRLYDYKKWFGIQEDQD</sequence>
<protein>
    <submittedName>
        <fullName evidence="1">Uncharacterized protein</fullName>
    </submittedName>
</protein>
<dbReference type="AlphaFoldDB" id="A0AA88H7Z8"/>
<dbReference type="Gene3D" id="3.30.2430.10">
    <property type="entry name" value="phosphothreonine lyase"/>
    <property type="match status" value="1"/>
</dbReference>
<evidence type="ECO:0000313" key="2">
    <source>
        <dbReference type="Proteomes" id="UP000816034"/>
    </source>
</evidence>
<dbReference type="GeneID" id="68096136"/>
<dbReference type="InterPro" id="IPR038498">
    <property type="entry name" value="OspF/SpvC_sf"/>
</dbReference>
<dbReference type="EMBL" id="PYSW02000001">
    <property type="protein sequence ID" value="KAG2393917.1"/>
    <property type="molecule type" value="Genomic_DNA"/>
</dbReference>
<organism evidence="1 2">
    <name type="scientific">Naegleria lovaniensis</name>
    <name type="common">Amoeba</name>
    <dbReference type="NCBI Taxonomy" id="51637"/>
    <lineage>
        <taxon>Eukaryota</taxon>
        <taxon>Discoba</taxon>
        <taxon>Heterolobosea</taxon>
        <taxon>Tetramitia</taxon>
        <taxon>Eutetramitia</taxon>
        <taxon>Vahlkampfiidae</taxon>
        <taxon>Naegleria</taxon>
    </lineage>
</organism>
<dbReference type="Proteomes" id="UP000816034">
    <property type="component" value="Unassembled WGS sequence"/>
</dbReference>
<keyword evidence="2" id="KW-1185">Reference proteome</keyword>
<comment type="caution">
    <text evidence="1">The sequence shown here is derived from an EMBL/GenBank/DDBJ whole genome shotgun (WGS) entry which is preliminary data.</text>
</comment>
<reference evidence="1 2" key="1">
    <citation type="journal article" date="2018" name="BMC Genomics">
        <title>The genome of Naegleria lovaniensis, the basis for a comparative approach to unravel pathogenicity factors of the human pathogenic amoeba N. fowleri.</title>
        <authorList>
            <person name="Liechti N."/>
            <person name="Schurch N."/>
            <person name="Bruggmann R."/>
            <person name="Wittwer M."/>
        </authorList>
    </citation>
    <scope>NUCLEOTIDE SEQUENCE [LARGE SCALE GENOMIC DNA]</scope>
    <source>
        <strain evidence="1 2">ATCC 30569</strain>
    </source>
</reference>
<gene>
    <name evidence="1" type="ORF">C9374_003681</name>
</gene>